<dbReference type="GO" id="GO:0006108">
    <property type="term" value="P:malate metabolic process"/>
    <property type="evidence" value="ECO:0007669"/>
    <property type="project" value="UniProtKB-ARBA"/>
</dbReference>
<dbReference type="InterPro" id="IPR015884">
    <property type="entry name" value="Malic_enzyme_CS"/>
</dbReference>
<evidence type="ECO:0000256" key="16">
    <source>
        <dbReference type="RuleBase" id="RU003426"/>
    </source>
</evidence>
<dbReference type="KEGG" id="csl:COCSUDRAFT_47537"/>
<feature type="region of interest" description="Disordered" evidence="17">
    <location>
        <begin position="301"/>
        <end position="353"/>
    </location>
</feature>
<dbReference type="InterPro" id="IPR036291">
    <property type="entry name" value="NAD(P)-bd_dom_sf"/>
</dbReference>
<evidence type="ECO:0000256" key="1">
    <source>
        <dbReference type="ARBA" id="ARBA00001936"/>
    </source>
</evidence>
<dbReference type="InterPro" id="IPR041505">
    <property type="entry name" value="Dis3_CSD2"/>
</dbReference>
<dbReference type="Pfam" id="PF17849">
    <property type="entry name" value="OB_Dis3"/>
    <property type="match status" value="1"/>
</dbReference>
<feature type="compositionally biased region" description="Basic and acidic residues" evidence="17">
    <location>
        <begin position="911"/>
        <end position="925"/>
    </location>
</feature>
<dbReference type="SUPFAM" id="SSF50249">
    <property type="entry name" value="Nucleic acid-binding proteins"/>
    <property type="match status" value="3"/>
</dbReference>
<name>I0YXS3_COCSC</name>
<dbReference type="InterPro" id="IPR046346">
    <property type="entry name" value="Aminoacid_DH-like_N_sf"/>
</dbReference>
<feature type="compositionally biased region" description="Polar residues" evidence="17">
    <location>
        <begin position="1566"/>
        <end position="1579"/>
    </location>
</feature>
<dbReference type="Gene3D" id="2.40.50.140">
    <property type="entry name" value="Nucleic acid-binding proteins"/>
    <property type="match status" value="1"/>
</dbReference>
<evidence type="ECO:0000256" key="7">
    <source>
        <dbReference type="ARBA" id="ARBA00022490"/>
    </source>
</evidence>
<evidence type="ECO:0000256" key="10">
    <source>
        <dbReference type="ARBA" id="ARBA00022723"/>
    </source>
</evidence>
<comment type="cofactor">
    <cofactor evidence="2">
        <name>Mg(2+)</name>
        <dbReference type="ChEBI" id="CHEBI:18420"/>
    </cofactor>
</comment>
<dbReference type="InterPro" id="IPR001891">
    <property type="entry name" value="Malic_OxRdtase"/>
</dbReference>
<keyword evidence="10 16" id="KW-0479">Metal-binding</keyword>
<dbReference type="GeneID" id="17041180"/>
<evidence type="ECO:0000256" key="9">
    <source>
        <dbReference type="ARBA" id="ARBA00022722"/>
    </source>
</evidence>
<dbReference type="FunFam" id="3.40.50.720:FF:000182">
    <property type="entry name" value="NAD-dependent malic enzyme"/>
    <property type="match status" value="1"/>
</dbReference>
<dbReference type="GO" id="GO:0000175">
    <property type="term" value="F:3'-5'-RNA exonuclease activity"/>
    <property type="evidence" value="ECO:0007669"/>
    <property type="project" value="TreeGrafter"/>
</dbReference>
<dbReference type="InterPro" id="IPR033770">
    <property type="entry name" value="RRP44_S1"/>
</dbReference>
<comment type="subcellular location">
    <subcellularLocation>
        <location evidence="4">Cytoplasm</location>
    </subcellularLocation>
    <subcellularLocation>
        <location evidence="3">Nucleus</location>
    </subcellularLocation>
</comment>
<dbReference type="eggNOG" id="KOG2102">
    <property type="taxonomic scope" value="Eukaryota"/>
</dbReference>
<dbReference type="InterPro" id="IPR037062">
    <property type="entry name" value="Malic_N_dom_sf"/>
</dbReference>
<dbReference type="SMART" id="SM00955">
    <property type="entry name" value="RNB"/>
    <property type="match status" value="1"/>
</dbReference>
<evidence type="ECO:0000256" key="8">
    <source>
        <dbReference type="ARBA" id="ARBA00022552"/>
    </source>
</evidence>
<dbReference type="CDD" id="cd09862">
    <property type="entry name" value="PIN_Rrp44-like"/>
    <property type="match status" value="1"/>
</dbReference>
<dbReference type="Gene3D" id="3.40.50.10380">
    <property type="entry name" value="Malic enzyme, N-terminal domain"/>
    <property type="match status" value="1"/>
</dbReference>
<protein>
    <recommendedName>
        <fullName evidence="16">Malic enzyme</fullName>
    </recommendedName>
</protein>
<dbReference type="Pfam" id="PF00773">
    <property type="entry name" value="RNB"/>
    <property type="match status" value="1"/>
</dbReference>
<dbReference type="SUPFAM" id="SSF88723">
    <property type="entry name" value="PIN domain-like"/>
    <property type="match status" value="1"/>
</dbReference>
<dbReference type="InterPro" id="IPR022966">
    <property type="entry name" value="RNase_II/R_CS"/>
</dbReference>
<proteinExistence type="inferred from homology"/>
<dbReference type="InterPro" id="IPR012302">
    <property type="entry name" value="Malic_NAD-bd"/>
</dbReference>
<feature type="region of interest" description="Disordered" evidence="17">
    <location>
        <begin position="897"/>
        <end position="925"/>
    </location>
</feature>
<feature type="domain" description="RNB" evidence="20">
    <location>
        <begin position="488"/>
        <end position="815"/>
    </location>
</feature>
<keyword evidence="16" id="KW-0560">Oxidoreductase</keyword>
<dbReference type="STRING" id="574566.I0YXS3"/>
<dbReference type="Pfam" id="PF17216">
    <property type="entry name" value="Rrp44_CSD1"/>
    <property type="match status" value="1"/>
</dbReference>
<evidence type="ECO:0000256" key="2">
    <source>
        <dbReference type="ARBA" id="ARBA00001946"/>
    </source>
</evidence>
<dbReference type="GO" id="GO:0006364">
    <property type="term" value="P:rRNA processing"/>
    <property type="evidence" value="ECO:0007669"/>
    <property type="project" value="UniProtKB-KW"/>
</dbReference>
<keyword evidence="14" id="KW-0694">RNA-binding</keyword>
<evidence type="ECO:0000256" key="17">
    <source>
        <dbReference type="SAM" id="MobiDB-lite"/>
    </source>
</evidence>
<evidence type="ECO:0000256" key="12">
    <source>
        <dbReference type="ARBA" id="ARBA00022835"/>
    </source>
</evidence>
<dbReference type="Pfam" id="PF00390">
    <property type="entry name" value="malic"/>
    <property type="match status" value="1"/>
</dbReference>
<sequence length="1599" mass="176729">MLQHKKFIKLTKKGKTVQVNKEHYLRDDIWSGTPLDPESDAASNKLAADAKQYLVVDTNVALSQMDFLEHAAIADVIILGTVLEEVRHRNASAYQRLRALIDSPSKRFFVFVNDHHRETYIKADVSESPNDRNDRAIRVATAWYMRRAPTMPIIMLSNDVDNRQKAAIEGIKALSVHAYARGLTDQPELADLVAGEANGEEGMEIDTGAGRSVKRKRIYEDHRPMSSITAGIKAGTLHQGSLRVNRFNPYEGYVGSESVGQDILIAGRTAMNRALEGDIVAVELLPEDQWVGASARLRGPEDAADAAMTDADEDADSAETEDLARDQDGAGMAPQVAPGEHYGDAASSGEKRPTGKVVGIIRRNWRTRGYAGSLMPDQPGRGARRGGANMLFCPIERKFPFIRIHTRQAATLADKRIVVAIDGWEPDSAYPAGHYVCTLGPIGDRDTETEVLLLENDINTSPFTPAVHACVPPLPWSVTQGDIDDPNREDLRHLPICSVDPPGCKDIDDALHIRELPNGNLELGVHIADVTHFLHSGTAMDVEAASRSTTTYLVQRRIDMLPKPLTEDICSLRADVERLAFSVLWEMTPDVRTVGVRFTKSVIKSRAALTYAEAQSRIDDERLHDELSVNLRKMNAIARILRRRRAEAGALQLASPEVKFEIDTETHDPLDVREANQMVEEMMLLANITVAQHTLAAFAACTLLRRHAVPPPRQFEPLLRAATAAGFTIDISTSKALAESLDQAVRSEDAYFNKLVRIMATRCMTQAVYIGSGDFAPPEYHHYGLAAPLYTHFTSPIRRYADVVVHRLLAAALNLNRLPEDARDREKLAALADNINLRHRNAQMAGRASVELHTLIFFKDRTVIADARITKVKANGLVVFVPKYGIEGPVYLTSKAKEQQRQNVGASTSAQDKKADDEYTLDEEKQTVVSKDGSRRFTVFDKSAVQISVVEGTGRRRQLLLQLVDRALLPASEQAQTTFCVIFSARLRRCDGLSVDSGVGRIDGLHAWRAAATRTKAFKSSEELGAAPLIWNPFLNRGTNFTPEERRRKKLEGLLPPAVEPIELQAERVMLQLNSECRTGLEKYELLSQLAATNVTLLYYVLIRNVADLAPVVYTPTVGEACQKFDRIYRQALGMYFDGFNQRGRYREICDNWPSHNVQIIVVTDGGRILGLGDLGTNGMGIPVGKIQLYVAAGGFHPEHSLPAQLDVGTDNKELLEDNTYLGNKKQRLSGEEHMAVVEEFCLAAKDKWPDCLIQFEDFQTDKAFAILERFREKFLCFNDDIQGTGAVVTAGFINGMKAQGTPLKDARIVFYGAGSSAVGVATMIAQLLVKEAGLTFEEAKKHIFMVDSKGLITKKRGDKLPSHKQQMARDDDPPLKDLKDIIAHVKPHALIGLSGAGPSFKKEDIEEMCKYVEHPLIFPLSNPSSKAEITAPNAYEWSHGRAIFASGSPSDPYCYNGKEFKPGQGNNFFIFPGVGFGAVMCKAKTIKDEMMLAAARAVADFVTPEQIEQGQIYPEAKDLRACAATVATAVAEEAFRLGVARIKKPADLRGFMEYRMWDPEKPHLNASTPLTTPMTTPKGTPRASMDVDVQFPKHKPIA</sequence>
<dbReference type="InterPro" id="IPR002716">
    <property type="entry name" value="PIN_dom"/>
</dbReference>
<dbReference type="SUPFAM" id="SSF53223">
    <property type="entry name" value="Aminoacid dehydrogenase-like, N-terminal domain"/>
    <property type="match status" value="1"/>
</dbReference>
<feature type="compositionally biased region" description="Polar residues" evidence="17">
    <location>
        <begin position="901"/>
        <end position="910"/>
    </location>
</feature>
<keyword evidence="9" id="KW-0540">Nuclease</keyword>
<dbReference type="PROSITE" id="PS00331">
    <property type="entry name" value="MALIC_ENZYMES"/>
    <property type="match status" value="1"/>
</dbReference>
<keyword evidence="23" id="KW-1185">Reference proteome</keyword>
<feature type="domain" description="Malic enzyme NAD-binding" evidence="19">
    <location>
        <begin position="1282"/>
        <end position="1536"/>
    </location>
</feature>
<dbReference type="GO" id="GO:0004470">
    <property type="term" value="F:malic enzyme activity"/>
    <property type="evidence" value="ECO:0007669"/>
    <property type="project" value="InterPro"/>
</dbReference>
<evidence type="ECO:0000256" key="14">
    <source>
        <dbReference type="ARBA" id="ARBA00022884"/>
    </source>
</evidence>
<comment type="caution">
    <text evidence="22">The sequence shown here is derived from an EMBL/GenBank/DDBJ whole genome shotgun (WGS) entry which is preliminary data.</text>
</comment>
<gene>
    <name evidence="22" type="ORF">COCSUDRAFT_47537</name>
</gene>
<dbReference type="EMBL" id="AGSI01000008">
    <property type="protein sequence ID" value="EIE23192.1"/>
    <property type="molecule type" value="Genomic_DNA"/>
</dbReference>
<dbReference type="eggNOG" id="KOG1257">
    <property type="taxonomic scope" value="Eukaryota"/>
</dbReference>
<dbReference type="RefSeq" id="XP_005647736.1">
    <property type="nucleotide sequence ID" value="XM_005647679.1"/>
</dbReference>
<keyword evidence="11" id="KW-0378">Hydrolase</keyword>
<dbReference type="PANTHER" id="PTHR23355">
    <property type="entry name" value="RIBONUCLEASE"/>
    <property type="match status" value="1"/>
</dbReference>
<dbReference type="PANTHER" id="PTHR23355:SF35">
    <property type="entry name" value="EXOSOME COMPLEX EXONUCLEASE RRP44"/>
    <property type="match status" value="1"/>
</dbReference>
<dbReference type="Gene3D" id="3.40.50.1010">
    <property type="entry name" value="5'-nuclease"/>
    <property type="match status" value="1"/>
</dbReference>
<evidence type="ECO:0000256" key="3">
    <source>
        <dbReference type="ARBA" id="ARBA00004123"/>
    </source>
</evidence>
<dbReference type="FunFam" id="3.40.50.1010:FF:000021">
    <property type="entry name" value="DIS3-like exonuclease 1 isoform X1"/>
    <property type="match status" value="1"/>
</dbReference>
<dbReference type="GO" id="GO:0004519">
    <property type="term" value="F:endonuclease activity"/>
    <property type="evidence" value="ECO:0007669"/>
    <property type="project" value="TreeGrafter"/>
</dbReference>
<feature type="compositionally biased region" description="Acidic residues" evidence="17">
    <location>
        <begin position="310"/>
        <end position="321"/>
    </location>
</feature>
<dbReference type="SMART" id="SM01274">
    <property type="entry name" value="malic"/>
    <property type="match status" value="1"/>
</dbReference>
<evidence type="ECO:0000256" key="6">
    <source>
        <dbReference type="ARBA" id="ARBA00008785"/>
    </source>
</evidence>
<dbReference type="GO" id="GO:0046872">
    <property type="term" value="F:metal ion binding"/>
    <property type="evidence" value="ECO:0007669"/>
    <property type="project" value="UniProtKB-KW"/>
</dbReference>
<comment type="cofactor">
    <cofactor evidence="1">
        <name>Mn(2+)</name>
        <dbReference type="ChEBI" id="CHEBI:29035"/>
    </cofactor>
</comment>
<dbReference type="GO" id="GO:0000176">
    <property type="term" value="C:nuclear exosome (RNase complex)"/>
    <property type="evidence" value="ECO:0007669"/>
    <property type="project" value="UniProtKB-ARBA"/>
</dbReference>
<dbReference type="GO" id="GO:0051287">
    <property type="term" value="F:NAD binding"/>
    <property type="evidence" value="ECO:0007669"/>
    <property type="project" value="InterPro"/>
</dbReference>
<dbReference type="SUPFAM" id="SSF51735">
    <property type="entry name" value="NAD(P)-binding Rossmann-fold domains"/>
    <property type="match status" value="1"/>
</dbReference>
<reference evidence="22 23" key="1">
    <citation type="journal article" date="2012" name="Genome Biol.">
        <title>The genome of the polar eukaryotic microalga coccomyxa subellipsoidea reveals traits of cold adaptation.</title>
        <authorList>
            <person name="Blanc G."/>
            <person name="Agarkova I."/>
            <person name="Grimwood J."/>
            <person name="Kuo A."/>
            <person name="Brueggeman A."/>
            <person name="Dunigan D."/>
            <person name="Gurnon J."/>
            <person name="Ladunga I."/>
            <person name="Lindquist E."/>
            <person name="Lucas S."/>
            <person name="Pangilinan J."/>
            <person name="Proschold T."/>
            <person name="Salamov A."/>
            <person name="Schmutz J."/>
            <person name="Weeks D."/>
            <person name="Yamada T."/>
            <person name="Claverie J.M."/>
            <person name="Grigoriev I."/>
            <person name="Van Etten J."/>
            <person name="Lomsadze A."/>
            <person name="Borodovsky M."/>
        </authorList>
    </citation>
    <scope>NUCLEOTIDE SEQUENCE [LARGE SCALE GENOMIC DNA]</scope>
    <source>
        <strain evidence="22 23">C-169</strain>
    </source>
</reference>
<dbReference type="OrthoDB" id="372421at2759"/>
<dbReference type="GO" id="GO:0016616">
    <property type="term" value="F:oxidoreductase activity, acting on the CH-OH group of donors, NAD or NADP as acceptor"/>
    <property type="evidence" value="ECO:0007669"/>
    <property type="project" value="InterPro"/>
</dbReference>
<dbReference type="FunFam" id="2.40.50.700:FF:000001">
    <property type="entry name" value="Exosome complex exonuclease exoribonuclease (Rrp44)"/>
    <property type="match status" value="1"/>
</dbReference>
<evidence type="ECO:0000256" key="11">
    <source>
        <dbReference type="ARBA" id="ARBA00022801"/>
    </source>
</evidence>
<dbReference type="Proteomes" id="UP000007264">
    <property type="component" value="Unassembled WGS sequence"/>
</dbReference>
<evidence type="ECO:0000259" key="19">
    <source>
        <dbReference type="SMART" id="SM00919"/>
    </source>
</evidence>
<dbReference type="Gene3D" id="3.40.50.720">
    <property type="entry name" value="NAD(P)-binding Rossmann-like Domain"/>
    <property type="match status" value="1"/>
</dbReference>
<dbReference type="CDD" id="cd05312">
    <property type="entry name" value="NAD_bind_1_malic_enz"/>
    <property type="match status" value="1"/>
</dbReference>
<evidence type="ECO:0000256" key="5">
    <source>
        <dbReference type="ARBA" id="ARBA00005785"/>
    </source>
</evidence>
<dbReference type="InterPro" id="IPR029060">
    <property type="entry name" value="PIN-like_dom_sf"/>
</dbReference>
<dbReference type="Pfam" id="PF17215">
    <property type="entry name" value="Rrp44_S1"/>
    <property type="match status" value="1"/>
</dbReference>
<evidence type="ECO:0000259" key="20">
    <source>
        <dbReference type="SMART" id="SM00955"/>
    </source>
</evidence>
<dbReference type="GO" id="GO:0000177">
    <property type="term" value="C:cytoplasmic exosome (RNase complex)"/>
    <property type="evidence" value="ECO:0007669"/>
    <property type="project" value="TreeGrafter"/>
</dbReference>
<keyword evidence="12" id="KW-0271">Exosome</keyword>
<dbReference type="NCBIfam" id="NF010052">
    <property type="entry name" value="PRK13529.1"/>
    <property type="match status" value="1"/>
</dbReference>
<evidence type="ECO:0000256" key="15">
    <source>
        <dbReference type="ARBA" id="ARBA00023242"/>
    </source>
</evidence>
<dbReference type="GO" id="GO:0019899">
    <property type="term" value="F:enzyme binding"/>
    <property type="evidence" value="ECO:0007669"/>
    <property type="project" value="UniProtKB-ARBA"/>
</dbReference>
<feature type="domain" description="Malic enzyme N-terminal" evidence="21">
    <location>
        <begin position="1091"/>
        <end position="1272"/>
    </location>
</feature>
<dbReference type="SMART" id="SM00670">
    <property type="entry name" value="PINc"/>
    <property type="match status" value="1"/>
</dbReference>
<evidence type="ECO:0000259" key="21">
    <source>
        <dbReference type="SMART" id="SM01274"/>
    </source>
</evidence>
<keyword evidence="8" id="KW-0698">rRNA processing</keyword>
<dbReference type="SMART" id="SM00919">
    <property type="entry name" value="Malic_M"/>
    <property type="match status" value="1"/>
</dbReference>
<evidence type="ECO:0000259" key="18">
    <source>
        <dbReference type="SMART" id="SM00670"/>
    </source>
</evidence>
<feature type="region of interest" description="Disordered" evidence="17">
    <location>
        <begin position="1564"/>
        <end position="1586"/>
    </location>
</feature>
<dbReference type="InterPro" id="IPR050180">
    <property type="entry name" value="RNR_Ribonuclease"/>
</dbReference>
<keyword evidence="13" id="KW-0269">Exonuclease</keyword>
<organism evidence="22 23">
    <name type="scientific">Coccomyxa subellipsoidea (strain C-169)</name>
    <name type="common">Green microalga</name>
    <dbReference type="NCBI Taxonomy" id="574566"/>
    <lineage>
        <taxon>Eukaryota</taxon>
        <taxon>Viridiplantae</taxon>
        <taxon>Chlorophyta</taxon>
        <taxon>core chlorophytes</taxon>
        <taxon>Trebouxiophyceae</taxon>
        <taxon>Trebouxiophyceae incertae sedis</taxon>
        <taxon>Coccomyxaceae</taxon>
        <taxon>Coccomyxa</taxon>
        <taxon>Coccomyxa subellipsoidea</taxon>
    </lineage>
</organism>
<dbReference type="InterPro" id="IPR012301">
    <property type="entry name" value="Malic_N_dom"/>
</dbReference>
<evidence type="ECO:0000256" key="4">
    <source>
        <dbReference type="ARBA" id="ARBA00004496"/>
    </source>
</evidence>
<dbReference type="InterPro" id="IPR001900">
    <property type="entry name" value="RNase_II/R"/>
</dbReference>
<dbReference type="InterPro" id="IPR012340">
    <property type="entry name" value="NA-bd_OB-fold"/>
</dbReference>
<dbReference type="PROSITE" id="PS01175">
    <property type="entry name" value="RIBONUCLEASE_II"/>
    <property type="match status" value="1"/>
</dbReference>
<evidence type="ECO:0000313" key="22">
    <source>
        <dbReference type="EMBL" id="EIE23192.1"/>
    </source>
</evidence>
<keyword evidence="15" id="KW-0539">Nucleus</keyword>
<dbReference type="GO" id="GO:0071031">
    <property type="term" value="P:nuclear mRNA surveillance of mRNA 3'-end processing"/>
    <property type="evidence" value="ECO:0007669"/>
    <property type="project" value="TreeGrafter"/>
</dbReference>
<keyword evidence="7" id="KW-0963">Cytoplasm</keyword>
<comment type="similarity">
    <text evidence="5">Belongs to the RNR ribonuclease family.</text>
</comment>
<dbReference type="Pfam" id="PF13638">
    <property type="entry name" value="PIN_4"/>
    <property type="match status" value="1"/>
</dbReference>
<dbReference type="GO" id="GO:0003723">
    <property type="term" value="F:RNA binding"/>
    <property type="evidence" value="ECO:0007669"/>
    <property type="project" value="UniProtKB-KW"/>
</dbReference>
<dbReference type="GO" id="GO:0016075">
    <property type="term" value="P:rRNA catabolic process"/>
    <property type="evidence" value="ECO:0007669"/>
    <property type="project" value="TreeGrafter"/>
</dbReference>
<accession>I0YXS3</accession>
<evidence type="ECO:0000313" key="23">
    <source>
        <dbReference type="Proteomes" id="UP000007264"/>
    </source>
</evidence>
<dbReference type="Gene3D" id="2.40.50.700">
    <property type="match status" value="1"/>
</dbReference>
<dbReference type="InterPro" id="IPR033771">
    <property type="entry name" value="Rrp44_CSD1"/>
</dbReference>
<feature type="domain" description="PIN" evidence="18">
    <location>
        <begin position="52"/>
        <end position="164"/>
    </location>
</feature>
<dbReference type="Pfam" id="PF03949">
    <property type="entry name" value="Malic_M"/>
    <property type="match status" value="1"/>
</dbReference>
<dbReference type="Gene3D" id="2.40.50.690">
    <property type="match status" value="1"/>
</dbReference>
<comment type="similarity">
    <text evidence="6 16">Belongs to the malic enzymes family.</text>
</comment>
<dbReference type="PRINTS" id="PR00072">
    <property type="entry name" value="MALOXRDTASE"/>
</dbReference>
<evidence type="ECO:0000256" key="13">
    <source>
        <dbReference type="ARBA" id="ARBA00022839"/>
    </source>
</evidence>